<name>A0A9D9NJC5_9BACT</name>
<dbReference type="InterPro" id="IPR036291">
    <property type="entry name" value="NAD(P)-bd_dom_sf"/>
</dbReference>
<evidence type="ECO:0000256" key="1">
    <source>
        <dbReference type="ARBA" id="ARBA00006642"/>
    </source>
</evidence>
<comment type="pathway">
    <text evidence="8">Amino-acid biosynthesis; L-lysine biosynthesis via DAP pathway; (S)-tetrahydrodipicolinate from L-aspartate: step 4/4.</text>
</comment>
<evidence type="ECO:0000256" key="2">
    <source>
        <dbReference type="ARBA" id="ARBA00022605"/>
    </source>
</evidence>
<keyword evidence="6" id="KW-0520">NAD</keyword>
<keyword evidence="4" id="KW-0220">Diaminopimelate biosynthesis</keyword>
<dbReference type="Proteomes" id="UP000823757">
    <property type="component" value="Unassembled WGS sequence"/>
</dbReference>
<sequence length="224" mass="24319">MKAVISGYGKMGRMVEKTLAEMGIECAGKSEDIRSFDPAVAKDAVCIDFTVPAAIRENYKFLAENFKAVVIGTTGWNDIRDEVVSYFIQCGTPMVYASNFSIGVNIFFAVNDFISKKMSLTGGYSPYIVEMHHCHKLDAPSGTAKSLGEIVDGNMGVKTDIQSVRCGEIPGIHIVGYEGADDRIVLKHEAFSRTGFARGAVEAAIRADSLGSGVYEFKDIIFSE</sequence>
<dbReference type="EMBL" id="JADIMD010000120">
    <property type="protein sequence ID" value="MBO8475248.1"/>
    <property type="molecule type" value="Genomic_DNA"/>
</dbReference>
<evidence type="ECO:0000256" key="11">
    <source>
        <dbReference type="ARBA" id="ARBA00049396"/>
    </source>
</evidence>
<comment type="similarity">
    <text evidence="1">Belongs to the DapB family.</text>
</comment>
<dbReference type="EC" id="1.17.1.8" evidence="9"/>
<comment type="caution">
    <text evidence="14">The sequence shown here is derived from an EMBL/GenBank/DDBJ whole genome shotgun (WGS) entry which is preliminary data.</text>
</comment>
<protein>
    <recommendedName>
        <fullName evidence="9">4-hydroxy-tetrahydrodipicolinate reductase</fullName>
        <ecNumber evidence="9">1.17.1.8</ecNumber>
    </recommendedName>
</protein>
<evidence type="ECO:0000256" key="3">
    <source>
        <dbReference type="ARBA" id="ARBA00022857"/>
    </source>
</evidence>
<proteinExistence type="inferred from homology"/>
<dbReference type="GO" id="GO:0019877">
    <property type="term" value="P:diaminopimelate biosynthetic process"/>
    <property type="evidence" value="ECO:0007669"/>
    <property type="project" value="UniProtKB-KW"/>
</dbReference>
<evidence type="ECO:0000256" key="6">
    <source>
        <dbReference type="ARBA" id="ARBA00023027"/>
    </source>
</evidence>
<evidence type="ECO:0000259" key="13">
    <source>
        <dbReference type="Pfam" id="PF05173"/>
    </source>
</evidence>
<dbReference type="Gene3D" id="3.30.360.10">
    <property type="entry name" value="Dihydrodipicolinate Reductase, domain 2"/>
    <property type="match status" value="1"/>
</dbReference>
<comment type="catalytic activity">
    <reaction evidence="11">
        <text>(S)-2,3,4,5-tetrahydrodipicolinate + NAD(+) + H2O = (2S,4S)-4-hydroxy-2,3,4,5-tetrahydrodipicolinate + NADH + H(+)</text>
        <dbReference type="Rhea" id="RHEA:35323"/>
        <dbReference type="ChEBI" id="CHEBI:15377"/>
        <dbReference type="ChEBI" id="CHEBI:15378"/>
        <dbReference type="ChEBI" id="CHEBI:16845"/>
        <dbReference type="ChEBI" id="CHEBI:57540"/>
        <dbReference type="ChEBI" id="CHEBI:57945"/>
        <dbReference type="ChEBI" id="CHEBI:67139"/>
        <dbReference type="EC" id="1.17.1.8"/>
    </reaction>
</comment>
<dbReference type="AlphaFoldDB" id="A0A9D9NJC5"/>
<dbReference type="SUPFAM" id="SSF51735">
    <property type="entry name" value="NAD(P)-binding Rossmann-fold domains"/>
    <property type="match status" value="1"/>
</dbReference>
<organism evidence="14 15">
    <name type="scientific">Candidatus Cryptobacteroides faecigallinarum</name>
    <dbReference type="NCBI Taxonomy" id="2840763"/>
    <lineage>
        <taxon>Bacteria</taxon>
        <taxon>Pseudomonadati</taxon>
        <taxon>Bacteroidota</taxon>
        <taxon>Bacteroidia</taxon>
        <taxon>Bacteroidales</taxon>
        <taxon>Candidatus Cryptobacteroides</taxon>
    </lineage>
</organism>
<dbReference type="Pfam" id="PF05173">
    <property type="entry name" value="DapB_C"/>
    <property type="match status" value="1"/>
</dbReference>
<reference evidence="14" key="1">
    <citation type="submission" date="2020-10" db="EMBL/GenBank/DDBJ databases">
        <authorList>
            <person name="Gilroy R."/>
        </authorList>
    </citation>
    <scope>NUCLEOTIDE SEQUENCE</scope>
    <source>
        <strain evidence="14">B1-13419</strain>
    </source>
</reference>
<feature type="domain" description="Dihydrodipicolinate reductase N-terminal" evidence="12">
    <location>
        <begin position="1"/>
        <end position="100"/>
    </location>
</feature>
<evidence type="ECO:0000256" key="4">
    <source>
        <dbReference type="ARBA" id="ARBA00022915"/>
    </source>
</evidence>
<keyword evidence="2" id="KW-0028">Amino-acid biosynthesis</keyword>
<dbReference type="InterPro" id="IPR023940">
    <property type="entry name" value="DHDPR_bac"/>
</dbReference>
<feature type="domain" description="Dihydrodipicolinate reductase C-terminal" evidence="13">
    <location>
        <begin position="103"/>
        <end position="220"/>
    </location>
</feature>
<comment type="catalytic activity">
    <reaction evidence="10">
        <text>(S)-2,3,4,5-tetrahydrodipicolinate + NADP(+) + H2O = (2S,4S)-4-hydroxy-2,3,4,5-tetrahydrodipicolinate + NADPH + H(+)</text>
        <dbReference type="Rhea" id="RHEA:35331"/>
        <dbReference type="ChEBI" id="CHEBI:15377"/>
        <dbReference type="ChEBI" id="CHEBI:15378"/>
        <dbReference type="ChEBI" id="CHEBI:16845"/>
        <dbReference type="ChEBI" id="CHEBI:57783"/>
        <dbReference type="ChEBI" id="CHEBI:58349"/>
        <dbReference type="ChEBI" id="CHEBI:67139"/>
        <dbReference type="EC" id="1.17.1.8"/>
    </reaction>
</comment>
<evidence type="ECO:0000259" key="12">
    <source>
        <dbReference type="Pfam" id="PF01113"/>
    </source>
</evidence>
<keyword evidence="5" id="KW-0560">Oxidoreductase</keyword>
<dbReference type="GO" id="GO:0009089">
    <property type="term" value="P:lysine biosynthetic process via diaminopimelate"/>
    <property type="evidence" value="ECO:0007669"/>
    <property type="project" value="InterPro"/>
</dbReference>
<keyword evidence="3" id="KW-0521">NADP</keyword>
<dbReference type="InterPro" id="IPR022663">
    <property type="entry name" value="DapB_C"/>
</dbReference>
<evidence type="ECO:0000313" key="14">
    <source>
        <dbReference type="EMBL" id="MBO8475248.1"/>
    </source>
</evidence>
<reference evidence="14" key="2">
    <citation type="journal article" date="2021" name="PeerJ">
        <title>Extensive microbial diversity within the chicken gut microbiome revealed by metagenomics and culture.</title>
        <authorList>
            <person name="Gilroy R."/>
            <person name="Ravi A."/>
            <person name="Getino M."/>
            <person name="Pursley I."/>
            <person name="Horton D.L."/>
            <person name="Alikhan N.F."/>
            <person name="Baker D."/>
            <person name="Gharbi K."/>
            <person name="Hall N."/>
            <person name="Watson M."/>
            <person name="Adriaenssens E.M."/>
            <person name="Foster-Nyarko E."/>
            <person name="Jarju S."/>
            <person name="Secka A."/>
            <person name="Antonio M."/>
            <person name="Oren A."/>
            <person name="Chaudhuri R.R."/>
            <person name="La Ragione R."/>
            <person name="Hildebrand F."/>
            <person name="Pallen M.J."/>
        </authorList>
    </citation>
    <scope>NUCLEOTIDE SEQUENCE</scope>
    <source>
        <strain evidence="14">B1-13419</strain>
    </source>
</reference>
<evidence type="ECO:0000256" key="5">
    <source>
        <dbReference type="ARBA" id="ARBA00023002"/>
    </source>
</evidence>
<dbReference type="Pfam" id="PF01113">
    <property type="entry name" value="DapB_N"/>
    <property type="match status" value="1"/>
</dbReference>
<evidence type="ECO:0000256" key="10">
    <source>
        <dbReference type="ARBA" id="ARBA00049080"/>
    </source>
</evidence>
<evidence type="ECO:0000256" key="7">
    <source>
        <dbReference type="ARBA" id="ARBA00023154"/>
    </source>
</evidence>
<dbReference type="PIRSF" id="PIRSF000161">
    <property type="entry name" value="DHPR"/>
    <property type="match status" value="1"/>
</dbReference>
<dbReference type="InterPro" id="IPR000846">
    <property type="entry name" value="DapB_N"/>
</dbReference>
<dbReference type="SUPFAM" id="SSF55347">
    <property type="entry name" value="Glyceraldehyde-3-phosphate dehydrogenase-like, C-terminal domain"/>
    <property type="match status" value="1"/>
</dbReference>
<dbReference type="GO" id="GO:0005829">
    <property type="term" value="C:cytosol"/>
    <property type="evidence" value="ECO:0007669"/>
    <property type="project" value="TreeGrafter"/>
</dbReference>
<accession>A0A9D9NJC5</accession>
<evidence type="ECO:0000313" key="15">
    <source>
        <dbReference type="Proteomes" id="UP000823757"/>
    </source>
</evidence>
<dbReference type="GO" id="GO:0008839">
    <property type="term" value="F:4-hydroxy-tetrahydrodipicolinate reductase"/>
    <property type="evidence" value="ECO:0007669"/>
    <property type="project" value="UniProtKB-EC"/>
</dbReference>
<evidence type="ECO:0000256" key="8">
    <source>
        <dbReference type="ARBA" id="ARBA00037922"/>
    </source>
</evidence>
<dbReference type="PANTHER" id="PTHR20836">
    <property type="entry name" value="DIHYDRODIPICOLINATE REDUCTASE"/>
    <property type="match status" value="1"/>
</dbReference>
<dbReference type="PANTHER" id="PTHR20836:SF0">
    <property type="entry name" value="4-HYDROXY-TETRAHYDRODIPICOLINATE REDUCTASE 1, CHLOROPLASTIC-RELATED"/>
    <property type="match status" value="1"/>
</dbReference>
<keyword evidence="7" id="KW-0457">Lysine biosynthesis</keyword>
<gene>
    <name evidence="14" type="ORF">IAB91_08170</name>
</gene>
<evidence type="ECO:0000256" key="9">
    <source>
        <dbReference type="ARBA" id="ARBA00038983"/>
    </source>
</evidence>
<dbReference type="Gene3D" id="3.40.50.720">
    <property type="entry name" value="NAD(P)-binding Rossmann-like Domain"/>
    <property type="match status" value="1"/>
</dbReference>